<sequence>MFCGQCGKEVTPGARFCAECGAPLDQPSTTSYSSVLGENTSQREGPRHPVSAAPEPSNAGLSDEEAPTGPLGSEQETGTQPPVGGAGTDTGLPRNLAALLSYVLGWLTGLVFYFIEKDSFVRFHAMQSILVFGGITGIYVIVSILFPLGLWRIWGIVHVFTSLLSLLSVILWVLLMVKAYQGERYKLPYIGDLAEQYAEKR</sequence>
<protein>
    <recommendedName>
        <fullName evidence="7">Zinc-ribbon domain-containing protein</fullName>
    </recommendedName>
</protein>
<feature type="transmembrane region" description="Helical" evidence="6">
    <location>
        <begin position="156"/>
        <end position="177"/>
    </location>
</feature>
<feature type="region of interest" description="Disordered" evidence="5">
    <location>
        <begin position="24"/>
        <end position="87"/>
    </location>
</feature>
<evidence type="ECO:0000259" key="7">
    <source>
        <dbReference type="Pfam" id="PF13240"/>
    </source>
</evidence>
<feature type="transmembrane region" description="Helical" evidence="6">
    <location>
        <begin position="127"/>
        <end position="150"/>
    </location>
</feature>
<dbReference type="eggNOG" id="COG4818">
    <property type="taxonomic scope" value="Bacteria"/>
</dbReference>
<evidence type="ECO:0000256" key="6">
    <source>
        <dbReference type="SAM" id="Phobius"/>
    </source>
</evidence>
<dbReference type="PANTHER" id="PTHR36460:SF1">
    <property type="entry name" value="UPF0132 DOMAIN PROTEIN (AFU_ORTHOLOGUE AFUA_3G10255)"/>
    <property type="match status" value="1"/>
</dbReference>
<feature type="transmembrane region" description="Helical" evidence="6">
    <location>
        <begin position="96"/>
        <end position="115"/>
    </location>
</feature>
<organism evidence="8 9">
    <name type="scientific">Syntrophothermus lipocalidus (strain DSM 12680 / TGB-C1)</name>
    <dbReference type="NCBI Taxonomy" id="643648"/>
    <lineage>
        <taxon>Bacteria</taxon>
        <taxon>Bacillati</taxon>
        <taxon>Bacillota</taxon>
        <taxon>Clostridia</taxon>
        <taxon>Eubacteriales</taxon>
        <taxon>Syntrophomonadaceae</taxon>
        <taxon>Syntrophothermus</taxon>
    </lineage>
</organism>
<reference evidence="9" key="1">
    <citation type="journal article" date="2010" name="Stand. Genomic Sci.">
        <title>Complete genome sequence of Syntrophothermus lipocalidus type strain (TGB-C1T).</title>
        <authorList>
            <consortium name="US DOE Joint Genome Institute (JGI-PGF)"/>
            <person name="Djao O."/>
            <person name="Zhang X."/>
            <person name="Lucas S."/>
            <person name="Lapidus A."/>
            <person name="Glavina Del Rio T."/>
            <person name="Nolan M."/>
            <person name="Tice H."/>
            <person name="Cheng J."/>
            <person name="Han C."/>
            <person name="Tapia R."/>
            <person name="Goodwin L."/>
            <person name="Pitluck S."/>
            <person name="Liolios K."/>
            <person name="Ivanova N."/>
            <person name="Mavromatis K."/>
            <person name="Mikhailova N."/>
            <person name="Ovchinnikova G."/>
            <person name="Pati A."/>
            <person name="Brambilla E."/>
            <person name="Chen A."/>
            <person name="Palaniappan K."/>
            <person name="Land M."/>
            <person name="Hauser L."/>
            <person name="Chang Y."/>
            <person name="Jeffries C."/>
            <person name="Rohde M."/>
            <person name="Sikorski J."/>
            <person name="Spring S."/>
            <person name="Goker M."/>
            <person name="Detter J."/>
            <person name="Woyke T."/>
            <person name="Bristow J."/>
            <person name="Eisen J."/>
            <person name="Markowitz V."/>
            <person name="Hugenholtz P."/>
            <person name="Kyrpides N."/>
            <person name="Klenk H."/>
        </authorList>
    </citation>
    <scope>NUCLEOTIDE SEQUENCE [LARGE SCALE GENOMIC DNA]</scope>
    <source>
        <strain evidence="9">DSM 12680 / TGB-C1</strain>
    </source>
</reference>
<reference evidence="8 9" key="2">
    <citation type="journal article" date="2010" name="Stand. Genomic Sci.">
        <title>Complete genome sequence of Syntrophothermus lipocalidus type strain (TGB-C1).</title>
        <authorList>
            <person name="Djao O.D."/>
            <person name="Zhang X."/>
            <person name="Lucas S."/>
            <person name="Lapidus A."/>
            <person name="Del Rio T.G."/>
            <person name="Nolan M."/>
            <person name="Tice H."/>
            <person name="Cheng J.F."/>
            <person name="Han C."/>
            <person name="Tapia R."/>
            <person name="Goodwin L."/>
            <person name="Pitluck S."/>
            <person name="Liolios K."/>
            <person name="Ivanova N."/>
            <person name="Mavromatis K."/>
            <person name="Mikhailova N."/>
            <person name="Ovchinnikova G."/>
            <person name="Pati A."/>
            <person name="Brambilla E."/>
            <person name="Chen A."/>
            <person name="Palaniappan K."/>
            <person name="Land M."/>
            <person name="Hauser L."/>
            <person name="Chang Y.J."/>
            <person name="Jeffries C.D."/>
            <person name="Rohde M."/>
            <person name="Sikorski J."/>
            <person name="Spring S."/>
            <person name="Goker M."/>
            <person name="Detter J.C."/>
            <person name="Woyke T."/>
            <person name="Bristow J."/>
            <person name="Eisen J.A."/>
            <person name="Markowitz V."/>
            <person name="Hugenholtz P."/>
            <person name="Kyrpides N.C."/>
            <person name="Klenk H.P."/>
        </authorList>
    </citation>
    <scope>NUCLEOTIDE SEQUENCE [LARGE SCALE GENOMIC DNA]</scope>
    <source>
        <strain evidence="9">DSM 12680 / TGB-C1</strain>
    </source>
</reference>
<dbReference type="InterPro" id="IPR026870">
    <property type="entry name" value="Zinc_ribbon_dom"/>
</dbReference>
<feature type="compositionally biased region" description="Polar residues" evidence="5">
    <location>
        <begin position="26"/>
        <end position="43"/>
    </location>
</feature>
<evidence type="ECO:0000256" key="3">
    <source>
        <dbReference type="ARBA" id="ARBA00022989"/>
    </source>
</evidence>
<evidence type="ECO:0000256" key="2">
    <source>
        <dbReference type="ARBA" id="ARBA00022692"/>
    </source>
</evidence>
<dbReference type="InterPro" id="IPR019109">
    <property type="entry name" value="MamF_MmsF"/>
</dbReference>
<evidence type="ECO:0000256" key="1">
    <source>
        <dbReference type="ARBA" id="ARBA00004141"/>
    </source>
</evidence>
<evidence type="ECO:0000256" key="4">
    <source>
        <dbReference type="ARBA" id="ARBA00023136"/>
    </source>
</evidence>
<dbReference type="KEGG" id="slp:Slip_1407"/>
<dbReference type="PANTHER" id="PTHR36460">
    <property type="entry name" value="UPF0132 DOMAIN PROTEIN (AFU_ORTHOLOGUE AFUA_3G10255)"/>
    <property type="match status" value="1"/>
</dbReference>
<dbReference type="RefSeq" id="WP_013175572.1">
    <property type="nucleotide sequence ID" value="NC_014220.1"/>
</dbReference>
<dbReference type="HOGENOM" id="CLU_1359831_0_0_9"/>
<comment type="subcellular location">
    <subcellularLocation>
        <location evidence="1">Membrane</location>
        <topology evidence="1">Multi-pass membrane protein</topology>
    </subcellularLocation>
</comment>
<dbReference type="Pfam" id="PF13240">
    <property type="entry name" value="Zn_Ribbon_1"/>
    <property type="match status" value="1"/>
</dbReference>
<dbReference type="OrthoDB" id="2657448at2"/>
<dbReference type="EMBL" id="CP002048">
    <property type="protein sequence ID" value="ADI02170.1"/>
    <property type="molecule type" value="Genomic_DNA"/>
</dbReference>
<gene>
    <name evidence="8" type="ordered locus">Slip_1407</name>
</gene>
<dbReference type="Pfam" id="PF09685">
    <property type="entry name" value="MamF_MmsF"/>
    <property type="match status" value="1"/>
</dbReference>
<name>D7CN85_SYNLT</name>
<dbReference type="Proteomes" id="UP000000378">
    <property type="component" value="Chromosome"/>
</dbReference>
<feature type="domain" description="Zinc-ribbon" evidence="7">
    <location>
        <begin position="2"/>
        <end position="24"/>
    </location>
</feature>
<dbReference type="AlphaFoldDB" id="D7CN85"/>
<keyword evidence="4 6" id="KW-0472">Membrane</keyword>
<proteinExistence type="predicted"/>
<evidence type="ECO:0000313" key="9">
    <source>
        <dbReference type="Proteomes" id="UP000000378"/>
    </source>
</evidence>
<keyword evidence="2 6" id="KW-0812">Transmembrane</keyword>
<keyword evidence="3 6" id="KW-1133">Transmembrane helix</keyword>
<accession>D7CN85</accession>
<keyword evidence="9" id="KW-1185">Reference proteome</keyword>
<evidence type="ECO:0000313" key="8">
    <source>
        <dbReference type="EMBL" id="ADI02170.1"/>
    </source>
</evidence>
<evidence type="ECO:0000256" key="5">
    <source>
        <dbReference type="SAM" id="MobiDB-lite"/>
    </source>
</evidence>
<dbReference type="GO" id="GO:0016020">
    <property type="term" value="C:membrane"/>
    <property type="evidence" value="ECO:0007669"/>
    <property type="project" value="UniProtKB-SubCell"/>
</dbReference>